<dbReference type="Ensembl" id="ENSENLT00000010319.1">
    <property type="protein sequence ID" value="ENSENLP00000009863.1"/>
    <property type="gene ID" value="ENSENLG00000004754.1"/>
</dbReference>
<dbReference type="Pfam" id="PF12901">
    <property type="entry name" value="SUZ-C"/>
    <property type="match status" value="1"/>
</dbReference>
<proteinExistence type="predicted"/>
<evidence type="ECO:0000256" key="3">
    <source>
        <dbReference type="SAM" id="MobiDB-lite"/>
    </source>
</evidence>
<dbReference type="InterPro" id="IPR036390">
    <property type="entry name" value="WH_DNA-bd_sf"/>
</dbReference>
<dbReference type="InterPro" id="IPR006630">
    <property type="entry name" value="La_HTH"/>
</dbReference>
<dbReference type="InterPro" id="IPR045180">
    <property type="entry name" value="La_dom_prot"/>
</dbReference>
<dbReference type="GO" id="GO:0005634">
    <property type="term" value="C:nucleus"/>
    <property type="evidence" value="ECO:0007669"/>
    <property type="project" value="TreeGrafter"/>
</dbReference>
<dbReference type="GO" id="GO:0003729">
    <property type="term" value="F:mRNA binding"/>
    <property type="evidence" value="ECO:0007669"/>
    <property type="project" value="TreeGrafter"/>
</dbReference>
<feature type="domain" description="HTH La-type RNA-binding" evidence="4">
    <location>
        <begin position="12"/>
        <end position="103"/>
    </location>
</feature>
<dbReference type="OMA" id="MCSPTSK"/>
<feature type="domain" description="SUZ-C" evidence="5">
    <location>
        <begin position="294"/>
        <end position="344"/>
    </location>
</feature>
<feature type="region of interest" description="Disordered" evidence="3">
    <location>
        <begin position="223"/>
        <end position="263"/>
    </location>
</feature>
<evidence type="ECO:0000256" key="2">
    <source>
        <dbReference type="PROSITE-ProRule" id="PRU00332"/>
    </source>
</evidence>
<dbReference type="Gene3D" id="1.10.10.10">
    <property type="entry name" value="Winged helix-like DNA-binding domain superfamily/Winged helix DNA-binding domain"/>
    <property type="match status" value="1"/>
</dbReference>
<dbReference type="SUPFAM" id="SSF46785">
    <property type="entry name" value="Winged helix' DNA-binding domain"/>
    <property type="match status" value="1"/>
</dbReference>
<protein>
    <submittedName>
        <fullName evidence="6">La-related protein 6-like</fullName>
    </submittedName>
</protein>
<dbReference type="PANTHER" id="PTHR22792">
    <property type="entry name" value="LUPUS LA PROTEIN-RELATED"/>
    <property type="match status" value="1"/>
</dbReference>
<dbReference type="InParanoid" id="A0A665TPZ7"/>
<dbReference type="AlphaFoldDB" id="A0A665TPZ7"/>
<gene>
    <name evidence="6" type="primary">LOC115057666</name>
</gene>
<organism evidence="6 7">
    <name type="scientific">Echeneis naucrates</name>
    <name type="common">Live sharksucker</name>
    <dbReference type="NCBI Taxonomy" id="173247"/>
    <lineage>
        <taxon>Eukaryota</taxon>
        <taxon>Metazoa</taxon>
        <taxon>Chordata</taxon>
        <taxon>Craniata</taxon>
        <taxon>Vertebrata</taxon>
        <taxon>Euteleostomi</taxon>
        <taxon>Actinopterygii</taxon>
        <taxon>Neopterygii</taxon>
        <taxon>Teleostei</taxon>
        <taxon>Neoteleostei</taxon>
        <taxon>Acanthomorphata</taxon>
        <taxon>Carangaria</taxon>
        <taxon>Carangiformes</taxon>
        <taxon>Echeneidae</taxon>
        <taxon>Echeneis</taxon>
    </lineage>
</organism>
<dbReference type="SMART" id="SM00715">
    <property type="entry name" value="LA"/>
    <property type="match status" value="1"/>
</dbReference>
<dbReference type="InterPro" id="IPR024642">
    <property type="entry name" value="SUZ-C"/>
</dbReference>
<evidence type="ECO:0000313" key="6">
    <source>
        <dbReference type="Ensembl" id="ENSENLP00000009863.1"/>
    </source>
</evidence>
<evidence type="ECO:0000313" key="7">
    <source>
        <dbReference type="Proteomes" id="UP000472264"/>
    </source>
</evidence>
<name>A0A665TPZ7_ECHNA</name>
<keyword evidence="7" id="KW-1185">Reference proteome</keyword>
<dbReference type="Pfam" id="PF05383">
    <property type="entry name" value="La"/>
    <property type="match status" value="1"/>
</dbReference>
<dbReference type="InterPro" id="IPR036388">
    <property type="entry name" value="WH-like_DNA-bd_sf"/>
</dbReference>
<reference evidence="6" key="2">
    <citation type="submission" date="2025-08" db="UniProtKB">
        <authorList>
            <consortium name="Ensembl"/>
        </authorList>
    </citation>
    <scope>IDENTIFICATION</scope>
</reference>
<evidence type="ECO:0000256" key="1">
    <source>
        <dbReference type="ARBA" id="ARBA00022884"/>
    </source>
</evidence>
<keyword evidence="1 2" id="KW-0694">RNA-binding</keyword>
<evidence type="ECO:0000259" key="4">
    <source>
        <dbReference type="PROSITE" id="PS50961"/>
    </source>
</evidence>
<accession>A0A665TPZ7</accession>
<sequence length="364" mass="40551">KQMNNTTGDEEEQNVESLCLKIKANLEDLFSDGHLAEDGFLLKHVQKNKQGYVSLKLLTCLKKIKDLSTNWHMTLAAAQLSNLLQVNEERTKVRRIEPLPSWLLCSPSSKLLLVWNIGEEGGREDGVAQGLQQRSLSERILQKFNAHGGVASVWILPPGKELPKELRCYSKRHKELGKHLCAVVKFDSLAVVRNIYGTLKAEEHKSNGKGVCVVPLGFQSTHHISQDRSVDTPSVKKPPGPSEDPVQRAPSPADKVSEETPDSCHFDLACDSPSFSRLSLRHSRMSWCSGDSAASGVPWVLRRKCAAGALHREAQGLPKAPGLMQRVLRQPLGPDGTRGFQSRLRRLLQIKERRNRWRSSTSAE</sequence>
<dbReference type="PANTHER" id="PTHR22792:SF61">
    <property type="entry name" value="LA RIBONUCLEOPROTEIN DOMAIN FAMILY MEMBER 6"/>
    <property type="match status" value="1"/>
</dbReference>
<reference evidence="6" key="1">
    <citation type="submission" date="2021-04" db="EMBL/GenBank/DDBJ databases">
        <authorList>
            <consortium name="Wellcome Sanger Institute Data Sharing"/>
        </authorList>
    </citation>
    <scope>NUCLEOTIDE SEQUENCE [LARGE SCALE GENOMIC DNA]</scope>
</reference>
<dbReference type="PROSITE" id="PS50961">
    <property type="entry name" value="HTH_LA"/>
    <property type="match status" value="1"/>
</dbReference>
<reference evidence="6" key="3">
    <citation type="submission" date="2025-09" db="UniProtKB">
        <authorList>
            <consortium name="Ensembl"/>
        </authorList>
    </citation>
    <scope>IDENTIFICATION</scope>
</reference>
<dbReference type="Proteomes" id="UP000472264">
    <property type="component" value="Chromosome 17"/>
</dbReference>
<dbReference type="PROSITE" id="PS51938">
    <property type="entry name" value="SUZ_C"/>
    <property type="match status" value="1"/>
</dbReference>
<evidence type="ECO:0000259" key="5">
    <source>
        <dbReference type="PROSITE" id="PS51938"/>
    </source>
</evidence>